<gene>
    <name evidence="3" type="ORF">PHYEVI_LOCUS8696</name>
</gene>
<keyword evidence="2" id="KW-0732">Signal</keyword>
<protein>
    <submittedName>
        <fullName evidence="3">Uncharacterized protein</fullName>
    </submittedName>
</protein>
<evidence type="ECO:0000256" key="2">
    <source>
        <dbReference type="SAM" id="SignalP"/>
    </source>
</evidence>
<reference evidence="3" key="1">
    <citation type="submission" date="2022-01" db="EMBL/GenBank/DDBJ databases">
        <authorList>
            <person name="King R."/>
        </authorList>
    </citation>
    <scope>NUCLEOTIDE SEQUENCE</scope>
</reference>
<dbReference type="Proteomes" id="UP001153712">
    <property type="component" value="Chromosome 5"/>
</dbReference>
<sequence length="131" mass="15613">MKNHLLLAILLFKSANGDENESSSTNKEVQIRQKFDHYFPDDFLHGVRVKSRNALLRNGASKRQDLRHEEYQSSSKWEILLPEFLSNQKEKRKPPRRPNSGRLGRIRRSGKFGDEFLQFLWMENRGWTRRN</sequence>
<keyword evidence="4" id="KW-1185">Reference proteome</keyword>
<dbReference type="AlphaFoldDB" id="A0A9N9XUE4"/>
<dbReference type="EMBL" id="OU900098">
    <property type="protein sequence ID" value="CAG9862381.1"/>
    <property type="molecule type" value="Genomic_DNA"/>
</dbReference>
<evidence type="ECO:0000256" key="1">
    <source>
        <dbReference type="SAM" id="MobiDB-lite"/>
    </source>
</evidence>
<evidence type="ECO:0000313" key="3">
    <source>
        <dbReference type="EMBL" id="CAG9862381.1"/>
    </source>
</evidence>
<feature type="region of interest" description="Disordered" evidence="1">
    <location>
        <begin position="86"/>
        <end position="106"/>
    </location>
</feature>
<feature type="signal peptide" evidence="2">
    <location>
        <begin position="1"/>
        <end position="17"/>
    </location>
</feature>
<name>A0A9N9XUE4_PHYSR</name>
<feature type="chain" id="PRO_5040106001" evidence="2">
    <location>
        <begin position="18"/>
        <end position="131"/>
    </location>
</feature>
<proteinExistence type="predicted"/>
<evidence type="ECO:0000313" key="4">
    <source>
        <dbReference type="Proteomes" id="UP001153712"/>
    </source>
</evidence>
<organism evidence="3 4">
    <name type="scientific">Phyllotreta striolata</name>
    <name type="common">Striped flea beetle</name>
    <name type="synonym">Crioceris striolata</name>
    <dbReference type="NCBI Taxonomy" id="444603"/>
    <lineage>
        <taxon>Eukaryota</taxon>
        <taxon>Metazoa</taxon>
        <taxon>Ecdysozoa</taxon>
        <taxon>Arthropoda</taxon>
        <taxon>Hexapoda</taxon>
        <taxon>Insecta</taxon>
        <taxon>Pterygota</taxon>
        <taxon>Neoptera</taxon>
        <taxon>Endopterygota</taxon>
        <taxon>Coleoptera</taxon>
        <taxon>Polyphaga</taxon>
        <taxon>Cucujiformia</taxon>
        <taxon>Chrysomeloidea</taxon>
        <taxon>Chrysomelidae</taxon>
        <taxon>Galerucinae</taxon>
        <taxon>Alticini</taxon>
        <taxon>Phyllotreta</taxon>
    </lineage>
</organism>
<accession>A0A9N9XUE4</accession>